<sequence length="126" mass="13781">MKRFQLMQRVNVEGLYGAVQAALPHLNGGRRPHRGRVSADLQPVLPRQDGARVSCDGAVHPQGPSHAKDLRKPHLLGRILAMLRTPAPVINGQLELDEDFLRKQAGVTDFSKSPSSLGRLPEDHAS</sequence>
<gene>
    <name evidence="2" type="ORF">TT172_LOCUS4710</name>
</gene>
<evidence type="ECO:0000313" key="2">
    <source>
        <dbReference type="EMBL" id="SPQ22291.1"/>
    </source>
</evidence>
<dbReference type="EMBL" id="OUUZ01000009">
    <property type="protein sequence ID" value="SPQ22291.1"/>
    <property type="molecule type" value="Genomic_DNA"/>
</dbReference>
<accession>A0A446BIG6</accession>
<dbReference type="Proteomes" id="UP000289323">
    <property type="component" value="Unassembled WGS sequence"/>
</dbReference>
<protein>
    <submittedName>
        <fullName evidence="2">91887d79-4fae-4332-ad45-4dda3de78cbf</fullName>
    </submittedName>
</protein>
<dbReference type="AlphaFoldDB" id="A0A446BIG6"/>
<proteinExistence type="predicted"/>
<organism evidence="2 3">
    <name type="scientific">Thermothielavioides terrestris</name>
    <dbReference type="NCBI Taxonomy" id="2587410"/>
    <lineage>
        <taxon>Eukaryota</taxon>
        <taxon>Fungi</taxon>
        <taxon>Dikarya</taxon>
        <taxon>Ascomycota</taxon>
        <taxon>Pezizomycotina</taxon>
        <taxon>Sordariomycetes</taxon>
        <taxon>Sordariomycetidae</taxon>
        <taxon>Sordariales</taxon>
        <taxon>Chaetomiaceae</taxon>
        <taxon>Thermothielavioides</taxon>
    </lineage>
</organism>
<evidence type="ECO:0000313" key="3">
    <source>
        <dbReference type="Proteomes" id="UP000289323"/>
    </source>
</evidence>
<feature type="region of interest" description="Disordered" evidence="1">
    <location>
        <begin position="107"/>
        <end position="126"/>
    </location>
</feature>
<reference evidence="2 3" key="1">
    <citation type="submission" date="2018-04" db="EMBL/GenBank/DDBJ databases">
        <authorList>
            <person name="Huttner S."/>
            <person name="Dainat J."/>
        </authorList>
    </citation>
    <scope>NUCLEOTIDE SEQUENCE [LARGE SCALE GENOMIC DNA]</scope>
</reference>
<name>A0A446BIG6_9PEZI</name>
<evidence type="ECO:0000256" key="1">
    <source>
        <dbReference type="SAM" id="MobiDB-lite"/>
    </source>
</evidence>